<accession>A0A329MFZ8</accession>
<keyword evidence="3" id="KW-0732">Signal</keyword>
<evidence type="ECO:0000256" key="1">
    <source>
        <dbReference type="ARBA" id="ARBA00004418"/>
    </source>
</evidence>
<dbReference type="OrthoDB" id="9802202at2"/>
<comment type="similarity">
    <text evidence="2">Belongs to the bacterial solute-binding protein SsuA/TauA family.</text>
</comment>
<dbReference type="PANTHER" id="PTHR30024:SF47">
    <property type="entry name" value="TAURINE-BINDING PERIPLASMIC PROTEIN"/>
    <property type="match status" value="1"/>
</dbReference>
<dbReference type="AlphaFoldDB" id="A0A329MFZ8"/>
<evidence type="ECO:0000256" key="2">
    <source>
        <dbReference type="ARBA" id="ARBA00010742"/>
    </source>
</evidence>
<name>A0A329MFZ8_9BACL</name>
<evidence type="ECO:0000256" key="3">
    <source>
        <dbReference type="ARBA" id="ARBA00022729"/>
    </source>
</evidence>
<evidence type="ECO:0000313" key="4">
    <source>
        <dbReference type="EMBL" id="RAV18871.1"/>
    </source>
</evidence>
<proteinExistence type="inferred from homology"/>
<comment type="caution">
    <text evidence="4">The sequence shown here is derived from an EMBL/GenBank/DDBJ whole genome shotgun (WGS) entry which is preliminary data.</text>
</comment>
<keyword evidence="5" id="KW-1185">Reference proteome</keyword>
<dbReference type="Proteomes" id="UP000250369">
    <property type="component" value="Unassembled WGS sequence"/>
</dbReference>
<dbReference type="Gene3D" id="3.40.190.10">
    <property type="entry name" value="Periplasmic binding protein-like II"/>
    <property type="match status" value="1"/>
</dbReference>
<dbReference type="SUPFAM" id="SSF53850">
    <property type="entry name" value="Periplasmic binding protein-like II"/>
    <property type="match status" value="1"/>
</dbReference>
<comment type="subcellular location">
    <subcellularLocation>
        <location evidence="1">Periplasm</location>
    </subcellularLocation>
</comment>
<protein>
    <recommendedName>
        <fullName evidence="6">SsuA/THI5-like domain-containing protein</fullName>
    </recommendedName>
</protein>
<dbReference type="GO" id="GO:0042597">
    <property type="term" value="C:periplasmic space"/>
    <property type="evidence" value="ECO:0007669"/>
    <property type="project" value="UniProtKB-SubCell"/>
</dbReference>
<dbReference type="PANTHER" id="PTHR30024">
    <property type="entry name" value="ALIPHATIC SULFONATES-BINDING PROTEIN-RELATED"/>
    <property type="match status" value="1"/>
</dbReference>
<dbReference type="Pfam" id="PF13379">
    <property type="entry name" value="NMT1_2"/>
    <property type="match status" value="1"/>
</dbReference>
<dbReference type="EMBL" id="QMFB01000015">
    <property type="protein sequence ID" value="RAV18871.1"/>
    <property type="molecule type" value="Genomic_DNA"/>
</dbReference>
<organism evidence="4 5">
    <name type="scientific">Paenibacillus contaminans</name>
    <dbReference type="NCBI Taxonomy" id="450362"/>
    <lineage>
        <taxon>Bacteria</taxon>
        <taxon>Bacillati</taxon>
        <taxon>Bacillota</taxon>
        <taxon>Bacilli</taxon>
        <taxon>Bacillales</taxon>
        <taxon>Paenibacillaceae</taxon>
        <taxon>Paenibacillus</taxon>
    </lineage>
</organism>
<sequence length="190" mass="21256">MPQMAGEFTLKKYGIDPQKDLKLIQNIDFANIPAAFASGTGDFVQLFEPQASVFEKEGKGHVIASFGVESGKLPYTVFMAKKSFINKNENTIQKFTNAVHRAQKWVQSSTVDEVAQTIAPYFKDTDMEIVKMVVKRYKDQQSFATDPIVDENEWNNLLDVMSAAGELKQKVSHGALVDNKFAEKAIKTVK</sequence>
<reference evidence="4 5" key="1">
    <citation type="journal article" date="2009" name="Int. J. Syst. Evol. Microbiol.">
        <title>Paenibacillus contaminans sp. nov., isolated from a contaminated laboratory plate.</title>
        <authorList>
            <person name="Chou J.H."/>
            <person name="Lee J.H."/>
            <person name="Lin M.C."/>
            <person name="Chang P.S."/>
            <person name="Arun A.B."/>
            <person name="Young C.C."/>
            <person name="Chen W.M."/>
        </authorList>
    </citation>
    <scope>NUCLEOTIDE SEQUENCE [LARGE SCALE GENOMIC DNA]</scope>
    <source>
        <strain evidence="4 5">CKOBP-6</strain>
    </source>
</reference>
<evidence type="ECO:0008006" key="6">
    <source>
        <dbReference type="Google" id="ProtNLM"/>
    </source>
</evidence>
<gene>
    <name evidence="4" type="ORF">DQG23_24395</name>
</gene>
<evidence type="ECO:0000313" key="5">
    <source>
        <dbReference type="Proteomes" id="UP000250369"/>
    </source>
</evidence>